<dbReference type="Gramene" id="TraesSYM4B03G02383640.1">
    <property type="protein sequence ID" value="TraesSYM4B03G02383640.1.CDS1"/>
    <property type="gene ID" value="TraesSYM4B03G02383640"/>
</dbReference>
<dbReference type="EnsemblPlants" id="TraesCS4B02G252300.1">
    <property type="protein sequence ID" value="TraesCS4B02G252300.1.cds1"/>
    <property type="gene ID" value="TraesCS4B02G252300"/>
</dbReference>
<proteinExistence type="inferred from homology"/>
<dbReference type="GeneID" id="123095085"/>
<evidence type="ECO:0000256" key="2">
    <source>
        <dbReference type="ARBA" id="ARBA00022690"/>
    </source>
</evidence>
<dbReference type="Gramene" id="TraesCS4B02G252300.1">
    <property type="protein sequence ID" value="TraesCS4B02G252300.1.cds1"/>
    <property type="gene ID" value="TraesCS4B02G252300"/>
</dbReference>
<dbReference type="SUPFAM" id="SSF54403">
    <property type="entry name" value="Cystatin/monellin"/>
    <property type="match status" value="1"/>
</dbReference>
<evidence type="ECO:0000256" key="3">
    <source>
        <dbReference type="ARBA" id="ARBA00022704"/>
    </source>
</evidence>
<dbReference type="CDD" id="cd00042">
    <property type="entry name" value="CY"/>
    <property type="match status" value="1"/>
</dbReference>
<evidence type="ECO:0000256" key="4">
    <source>
        <dbReference type="ARBA" id="ARBA00022821"/>
    </source>
</evidence>
<evidence type="ECO:0000313" key="8">
    <source>
        <dbReference type="Proteomes" id="UP000019116"/>
    </source>
</evidence>
<keyword evidence="8" id="KW-1185">Reference proteome</keyword>
<dbReference type="Gramene" id="TraesSTA4B03G02351240.1">
    <property type="protein sequence ID" value="TraesSTA4B03G02351240.1.CDS1"/>
    <property type="gene ID" value="TraesSTA4B03G02351240"/>
</dbReference>
<dbReference type="PANTHER" id="PTHR47116">
    <property type="entry name" value="PHLOEM FILAMENT PROTEIN"/>
    <property type="match status" value="1"/>
</dbReference>
<dbReference type="Gramene" id="TraesCS4B03G0679800.1">
    <property type="protein sequence ID" value="TraesCS4B03G0679800.1.CDS1"/>
    <property type="gene ID" value="TraesCS4B03G0679800"/>
</dbReference>
<dbReference type="SMART" id="SM00043">
    <property type="entry name" value="CY"/>
    <property type="match status" value="1"/>
</dbReference>
<dbReference type="Gramene" id="TraesARI4B03G02394060.1">
    <property type="protein sequence ID" value="TraesARI4B03G02394060.1.CDS1"/>
    <property type="gene ID" value="TraesARI4B03G02394060"/>
</dbReference>
<evidence type="ECO:0000259" key="6">
    <source>
        <dbReference type="SMART" id="SM00043"/>
    </source>
</evidence>
<dbReference type="RefSeq" id="XP_044372849.1">
    <property type="nucleotide sequence ID" value="XM_044516914.1"/>
</dbReference>
<keyword evidence="5" id="KW-0732">Signal</keyword>
<dbReference type="Gramene" id="TraesLAC4B03G02310310.1">
    <property type="protein sequence ID" value="TraesLAC4B03G02310310.1.CDS1"/>
    <property type="gene ID" value="TraesLAC4B03G02310310"/>
</dbReference>
<gene>
    <name evidence="7" type="primary">LOC123095085</name>
</gene>
<evidence type="ECO:0000313" key="7">
    <source>
        <dbReference type="EnsemblPlants" id="TraesCS4B02G252300.1.cds1"/>
    </source>
</evidence>
<dbReference type="Proteomes" id="UP000019116">
    <property type="component" value="Chromosome 4B"/>
</dbReference>
<dbReference type="PROSITE" id="PS00287">
    <property type="entry name" value="CYSTATIN"/>
    <property type="match status" value="1"/>
</dbReference>
<dbReference type="Gramene" id="TraesCAD_scaffold_038374_01G000200.1">
    <property type="protein sequence ID" value="TraesCAD_scaffold_038374_01G000200.1"/>
    <property type="gene ID" value="TraesCAD_scaffold_038374_01G000200"/>
</dbReference>
<feature type="domain" description="Cystatin" evidence="6">
    <location>
        <begin position="24"/>
        <end position="114"/>
    </location>
</feature>
<dbReference type="Pfam" id="PF16845">
    <property type="entry name" value="SQAPI"/>
    <property type="match status" value="1"/>
</dbReference>
<reference evidence="7" key="2">
    <citation type="submission" date="2018-10" db="UniProtKB">
        <authorList>
            <consortium name="EnsemblPlants"/>
        </authorList>
    </citation>
    <scope>IDENTIFICATION</scope>
</reference>
<feature type="chain" id="PRO_5043175644" evidence="5">
    <location>
        <begin position="25"/>
        <end position="118"/>
    </location>
</feature>
<keyword evidence="2" id="KW-0646">Protease inhibitor</keyword>
<organism evidence="7">
    <name type="scientific">Triticum aestivum</name>
    <name type="common">Wheat</name>
    <dbReference type="NCBI Taxonomy" id="4565"/>
    <lineage>
        <taxon>Eukaryota</taxon>
        <taxon>Viridiplantae</taxon>
        <taxon>Streptophyta</taxon>
        <taxon>Embryophyta</taxon>
        <taxon>Tracheophyta</taxon>
        <taxon>Spermatophyta</taxon>
        <taxon>Magnoliopsida</taxon>
        <taxon>Liliopsida</taxon>
        <taxon>Poales</taxon>
        <taxon>Poaceae</taxon>
        <taxon>BOP clade</taxon>
        <taxon>Pooideae</taxon>
        <taxon>Triticodae</taxon>
        <taxon>Triticeae</taxon>
        <taxon>Triticinae</taxon>
        <taxon>Triticum</taxon>
    </lineage>
</organism>
<dbReference type="AlphaFoldDB" id="A0A3B6IS98"/>
<protein>
    <submittedName>
        <fullName evidence="7">Cysteine proteinase inhibitor</fullName>
    </submittedName>
</protein>
<dbReference type="InterPro" id="IPR046350">
    <property type="entry name" value="Cystatin_sf"/>
</dbReference>
<dbReference type="InterPro" id="IPR018073">
    <property type="entry name" value="Prot_inh_cystat_CS"/>
</dbReference>
<dbReference type="STRING" id="4565.A0A3B6IS98"/>
<dbReference type="Gramene" id="TraesKAR4B01G0347660.1">
    <property type="protein sequence ID" value="cds.TraesKAR4B01G0347660.1"/>
    <property type="gene ID" value="TraesKAR4B01G0347660"/>
</dbReference>
<dbReference type="Gramene" id="TraesCLE_scaffold_030730_01G000200.1">
    <property type="protein sequence ID" value="TraesCLE_scaffold_030730_01G000200.1"/>
    <property type="gene ID" value="TraesCLE_scaffold_030730_01G000200"/>
</dbReference>
<name>A0A3B6IS98_WHEAT</name>
<dbReference type="Gramene" id="TraesJAG4B03G02354720.1">
    <property type="protein sequence ID" value="TraesJAG4B03G02354720.1.CDS1"/>
    <property type="gene ID" value="TraesJAG4B03G02354720"/>
</dbReference>
<keyword evidence="4" id="KW-0611">Plant defense</keyword>
<dbReference type="InterPro" id="IPR027214">
    <property type="entry name" value="Cystatin"/>
</dbReference>
<sequence>MRTSITLVIGVAAIIYAVAMPATAMPGGWEHIRNINDPKIQGLGNWAVAEHMKQAGGRFRFSKVVLGTVQVVSGFNYRLLVEALNGAGKKDAYKVEVYEEAADKGRKLVSFTPVAQEA</sequence>
<keyword evidence="3" id="KW-0789">Thiol protease inhibitor</keyword>
<comment type="similarity">
    <text evidence="1">Belongs to the cystatin family. Phytocystatin subfamily.</text>
</comment>
<feature type="signal peptide" evidence="5">
    <location>
        <begin position="1"/>
        <end position="24"/>
    </location>
</feature>
<dbReference type="Gene3D" id="3.10.450.10">
    <property type="match status" value="1"/>
</dbReference>
<dbReference type="Gramene" id="TraesLDM4B03G02357460.1">
    <property type="protein sequence ID" value="TraesLDM4B03G02357460.1.CDS1"/>
    <property type="gene ID" value="TraesLDM4B03G02357460"/>
</dbReference>
<dbReference type="GO" id="GO:0006952">
    <property type="term" value="P:defense response"/>
    <property type="evidence" value="ECO:0007669"/>
    <property type="project" value="UniProtKB-KW"/>
</dbReference>
<reference evidence="7" key="1">
    <citation type="submission" date="2018-08" db="EMBL/GenBank/DDBJ databases">
        <authorList>
            <person name="Rossello M."/>
        </authorList>
    </citation>
    <scope>NUCLEOTIDE SEQUENCE [LARGE SCALE GENOMIC DNA]</scope>
    <source>
        <strain evidence="7">cv. Chinese Spring</strain>
    </source>
</reference>
<dbReference type="SMR" id="A0A3B6IS98"/>
<dbReference type="Gramene" id="TraesPARA_EIv1.0_1373920.1">
    <property type="protein sequence ID" value="TraesPARA_EIv1.0_1373920.1.CDS1"/>
    <property type="gene ID" value="TraesPARA_EIv1.0_1373920"/>
</dbReference>
<evidence type="ECO:0000256" key="1">
    <source>
        <dbReference type="ARBA" id="ARBA00007233"/>
    </source>
</evidence>
<accession>A0A3B6IS98</accession>
<dbReference type="Gramene" id="TraesRN4B0100707200.1">
    <property type="protein sequence ID" value="TraesRN4B0100707200.1"/>
    <property type="gene ID" value="TraesRN4B0100707200"/>
</dbReference>
<dbReference type="Gramene" id="TraesJUL4B03G02375600.1">
    <property type="protein sequence ID" value="TraesJUL4B03G02375600.1.CDS1"/>
    <property type="gene ID" value="TraesJUL4B03G02375600"/>
</dbReference>
<dbReference type="OMA" id="LWAHYRS"/>
<dbReference type="Gramene" id="TraesMAC4B03G02356520.1">
    <property type="protein sequence ID" value="TraesMAC4B03G02356520.1.CDS1"/>
    <property type="gene ID" value="TraesMAC4B03G02356520"/>
</dbReference>
<dbReference type="GO" id="GO:0004869">
    <property type="term" value="F:cysteine-type endopeptidase inhibitor activity"/>
    <property type="evidence" value="ECO:0007669"/>
    <property type="project" value="UniProtKB-KW"/>
</dbReference>
<dbReference type="Gramene" id="TraesWEE_scaffold_008105_01G000400.1">
    <property type="protein sequence ID" value="TraesWEE_scaffold_008105_01G000400.1"/>
    <property type="gene ID" value="TraesWEE_scaffold_008105_01G000400"/>
</dbReference>
<evidence type="ECO:0000256" key="5">
    <source>
        <dbReference type="SAM" id="SignalP"/>
    </source>
</evidence>
<dbReference type="OrthoDB" id="665600at2759"/>
<dbReference type="Gramene" id="TraesROB_scaffold_012699_01G000200.1">
    <property type="protein sequence ID" value="TraesROB_scaffold_012699_01G000200.1"/>
    <property type="gene ID" value="TraesROB_scaffold_012699_01G000200"/>
</dbReference>
<dbReference type="Gramene" id="TraesNOR4B03G02374060.1">
    <property type="protein sequence ID" value="TraesNOR4B03G02374060.1.CDS1"/>
    <property type="gene ID" value="TraesNOR4B03G02374060"/>
</dbReference>
<dbReference type="InterPro" id="IPR000010">
    <property type="entry name" value="Cystatin_dom"/>
</dbReference>